<dbReference type="GO" id="GO:0005886">
    <property type="term" value="C:plasma membrane"/>
    <property type="evidence" value="ECO:0007669"/>
    <property type="project" value="UniProtKB-SubCell"/>
</dbReference>
<dbReference type="InterPro" id="IPR002781">
    <property type="entry name" value="TM_pro_TauE-like"/>
</dbReference>
<evidence type="ECO:0000256" key="8">
    <source>
        <dbReference type="RuleBase" id="RU363041"/>
    </source>
</evidence>
<feature type="transmembrane region" description="Helical" evidence="8">
    <location>
        <begin position="12"/>
        <end position="30"/>
    </location>
</feature>
<dbReference type="EMBL" id="FORF01000017">
    <property type="protein sequence ID" value="SFJ38935.1"/>
    <property type="molecule type" value="Genomic_DNA"/>
</dbReference>
<dbReference type="InterPro" id="IPR052017">
    <property type="entry name" value="TSUP"/>
</dbReference>
<dbReference type="PANTHER" id="PTHR30269">
    <property type="entry name" value="TRANSMEMBRANE PROTEIN YFCA"/>
    <property type="match status" value="1"/>
</dbReference>
<dbReference type="AlphaFoldDB" id="A0A1I3QYG9"/>
<evidence type="ECO:0000256" key="4">
    <source>
        <dbReference type="ARBA" id="ARBA00022475"/>
    </source>
</evidence>
<keyword evidence="4 8" id="KW-1003">Cell membrane</keyword>
<evidence type="ECO:0000256" key="6">
    <source>
        <dbReference type="ARBA" id="ARBA00022989"/>
    </source>
</evidence>
<dbReference type="Pfam" id="PF01925">
    <property type="entry name" value="TauE"/>
    <property type="match status" value="1"/>
</dbReference>
<accession>A0A1I3QYG9</accession>
<name>A0A1I3QYG9_9HYPH</name>
<sequence length="257" mass="27548">MSLWALPEFNTAYILLLGVIFLAGIARGLSGFGSGMIIAPIAGAIYGPPAALTLLVLIDIVPSLPVTIPAFRIARWREIIPILFGMVVGLPLGIWILVTGDELFLRWLICLTILGCVVILWLRWTWRGPRNLAVSFGIGGVAGVLSGIASIPGPPIIAYWMTSGLPAMVVRANLLSLFFISTFITLANLIYADIFAWEIAIRALIAAPIYFIGISLGSAAFSKGGERLYRAATFMLILLAALLALPVFDSLFSLFGG</sequence>
<evidence type="ECO:0000256" key="3">
    <source>
        <dbReference type="ARBA" id="ARBA00022448"/>
    </source>
</evidence>
<feature type="transmembrane region" description="Helical" evidence="8">
    <location>
        <begin position="104"/>
        <end position="122"/>
    </location>
</feature>
<feature type="transmembrane region" description="Helical" evidence="8">
    <location>
        <begin position="134"/>
        <end position="160"/>
    </location>
</feature>
<evidence type="ECO:0000256" key="2">
    <source>
        <dbReference type="ARBA" id="ARBA00009142"/>
    </source>
</evidence>
<feature type="transmembrane region" description="Helical" evidence="8">
    <location>
        <begin position="36"/>
        <end position="58"/>
    </location>
</feature>
<comment type="subcellular location">
    <subcellularLocation>
        <location evidence="1 8">Cell membrane</location>
        <topology evidence="1 8">Multi-pass membrane protein</topology>
    </subcellularLocation>
</comment>
<feature type="transmembrane region" description="Helical" evidence="8">
    <location>
        <begin position="79"/>
        <end position="98"/>
    </location>
</feature>
<dbReference type="PANTHER" id="PTHR30269:SF37">
    <property type="entry name" value="MEMBRANE TRANSPORTER PROTEIN"/>
    <property type="match status" value="1"/>
</dbReference>
<feature type="transmembrane region" description="Helical" evidence="8">
    <location>
        <begin position="228"/>
        <end position="248"/>
    </location>
</feature>
<evidence type="ECO:0000256" key="1">
    <source>
        <dbReference type="ARBA" id="ARBA00004651"/>
    </source>
</evidence>
<evidence type="ECO:0000313" key="10">
    <source>
        <dbReference type="Proteomes" id="UP000242763"/>
    </source>
</evidence>
<feature type="transmembrane region" description="Helical" evidence="8">
    <location>
        <begin position="203"/>
        <end position="222"/>
    </location>
</feature>
<dbReference type="Proteomes" id="UP000242763">
    <property type="component" value="Unassembled WGS sequence"/>
</dbReference>
<keyword evidence="3" id="KW-0813">Transport</keyword>
<evidence type="ECO:0000256" key="5">
    <source>
        <dbReference type="ARBA" id="ARBA00022692"/>
    </source>
</evidence>
<comment type="similarity">
    <text evidence="2 8">Belongs to the 4-toluene sulfonate uptake permease (TSUP) (TC 2.A.102) family.</text>
</comment>
<keyword evidence="7 8" id="KW-0472">Membrane</keyword>
<keyword evidence="5 8" id="KW-0812">Transmembrane</keyword>
<reference evidence="10" key="1">
    <citation type="submission" date="2016-10" db="EMBL/GenBank/DDBJ databases">
        <authorList>
            <person name="Varghese N."/>
            <person name="Submissions S."/>
        </authorList>
    </citation>
    <scope>NUCLEOTIDE SEQUENCE [LARGE SCALE GENOMIC DNA]</scope>
    <source>
        <strain evidence="10">DSM 21857</strain>
    </source>
</reference>
<feature type="transmembrane region" description="Helical" evidence="8">
    <location>
        <begin position="172"/>
        <end position="191"/>
    </location>
</feature>
<keyword evidence="6 8" id="KW-1133">Transmembrane helix</keyword>
<gene>
    <name evidence="9" type="ORF">SAMN03080618_02825</name>
</gene>
<proteinExistence type="inferred from homology"/>
<protein>
    <recommendedName>
        <fullName evidence="8">Probable membrane transporter protein</fullName>
    </recommendedName>
</protein>
<dbReference type="STRING" id="1121003.SAMN03080618_02825"/>
<organism evidence="9 10">
    <name type="scientific">Aquamicrobium aerolatum DSM 21857</name>
    <dbReference type="NCBI Taxonomy" id="1121003"/>
    <lineage>
        <taxon>Bacteria</taxon>
        <taxon>Pseudomonadati</taxon>
        <taxon>Pseudomonadota</taxon>
        <taxon>Alphaproteobacteria</taxon>
        <taxon>Hyphomicrobiales</taxon>
        <taxon>Phyllobacteriaceae</taxon>
        <taxon>Aerobium</taxon>
    </lineage>
</organism>
<keyword evidence="10" id="KW-1185">Reference proteome</keyword>
<evidence type="ECO:0000256" key="7">
    <source>
        <dbReference type="ARBA" id="ARBA00023136"/>
    </source>
</evidence>
<evidence type="ECO:0000313" key="9">
    <source>
        <dbReference type="EMBL" id="SFJ38935.1"/>
    </source>
</evidence>